<reference evidence="1 2" key="1">
    <citation type="submission" date="2019-12" db="EMBL/GenBank/DDBJ databases">
        <title>Novel species isolated from a subtropical stream in China.</title>
        <authorList>
            <person name="Lu H."/>
        </authorList>
    </citation>
    <scope>NUCLEOTIDE SEQUENCE [LARGE SCALE GENOMIC DNA]</scope>
    <source>
        <strain evidence="1 2">FT135W</strain>
    </source>
</reference>
<evidence type="ECO:0000313" key="2">
    <source>
        <dbReference type="Proteomes" id="UP000479335"/>
    </source>
</evidence>
<name>A0A6L8KFF1_9BURK</name>
<sequence>MRSDIFTQSGNYFNFTAPADSAFDIEDVAHALSHVCRFTGHVREFYSVAQHSVLVSHVVPPEHALAGLLHDAAEAFIGDVSRPLKALLPDYKAIEKAVESAVLMRFGVNPALPPEVKVADMVLLATEQRDLMPPGAGQWACLVGIQPLPETILPLTPGAAKAEFLRRYFELTAPAYEHAANSEGGLRG</sequence>
<dbReference type="SUPFAM" id="SSF109604">
    <property type="entry name" value="HD-domain/PDEase-like"/>
    <property type="match status" value="1"/>
</dbReference>
<protein>
    <submittedName>
        <fullName evidence="1">Metal-dependent phosphohydrolase</fullName>
    </submittedName>
</protein>
<accession>A0A6L8KFF1</accession>
<dbReference type="AlphaFoldDB" id="A0A6L8KFF1"/>
<organism evidence="1 2">
    <name type="scientific">Duganella flavida</name>
    <dbReference type="NCBI Taxonomy" id="2692175"/>
    <lineage>
        <taxon>Bacteria</taxon>
        <taxon>Pseudomonadati</taxon>
        <taxon>Pseudomonadota</taxon>
        <taxon>Betaproteobacteria</taxon>
        <taxon>Burkholderiales</taxon>
        <taxon>Oxalobacteraceae</taxon>
        <taxon>Telluria group</taxon>
        <taxon>Duganella</taxon>
    </lineage>
</organism>
<dbReference type="EMBL" id="WWCN01000018">
    <property type="protein sequence ID" value="MYM25750.1"/>
    <property type="molecule type" value="Genomic_DNA"/>
</dbReference>
<keyword evidence="2" id="KW-1185">Reference proteome</keyword>
<comment type="caution">
    <text evidence="1">The sequence shown here is derived from an EMBL/GenBank/DDBJ whole genome shotgun (WGS) entry which is preliminary data.</text>
</comment>
<gene>
    <name evidence="1" type="ORF">GTP46_24280</name>
</gene>
<dbReference type="GO" id="GO:0016787">
    <property type="term" value="F:hydrolase activity"/>
    <property type="evidence" value="ECO:0007669"/>
    <property type="project" value="UniProtKB-KW"/>
</dbReference>
<evidence type="ECO:0000313" key="1">
    <source>
        <dbReference type="EMBL" id="MYM25750.1"/>
    </source>
</evidence>
<dbReference type="Gene3D" id="1.10.3210.10">
    <property type="entry name" value="Hypothetical protein af1432"/>
    <property type="match status" value="1"/>
</dbReference>
<proteinExistence type="predicted"/>
<keyword evidence="1" id="KW-0378">Hydrolase</keyword>
<dbReference type="Proteomes" id="UP000479335">
    <property type="component" value="Unassembled WGS sequence"/>
</dbReference>